<feature type="compositionally biased region" description="Low complexity" evidence="1">
    <location>
        <begin position="115"/>
        <end position="130"/>
    </location>
</feature>
<dbReference type="SUPFAM" id="SSF53474">
    <property type="entry name" value="alpha/beta-Hydrolases"/>
    <property type="match status" value="1"/>
</dbReference>
<evidence type="ECO:0000313" key="4">
    <source>
        <dbReference type="Proteomes" id="UP000749646"/>
    </source>
</evidence>
<dbReference type="Gene3D" id="3.40.50.1820">
    <property type="entry name" value="alpha/beta hydrolase"/>
    <property type="match status" value="1"/>
</dbReference>
<dbReference type="Proteomes" id="UP000749646">
    <property type="component" value="Unassembled WGS sequence"/>
</dbReference>
<evidence type="ECO:0000259" key="2">
    <source>
        <dbReference type="Pfam" id="PF20408"/>
    </source>
</evidence>
<dbReference type="InterPro" id="IPR026555">
    <property type="entry name" value="NSL3/Tex30"/>
</dbReference>
<comment type="caution">
    <text evidence="3">The sequence shown here is derived from an EMBL/GenBank/DDBJ whole genome shotgun (WGS) entry which is preliminary data.</text>
</comment>
<feature type="region of interest" description="Disordered" evidence="1">
    <location>
        <begin position="250"/>
        <end position="275"/>
    </location>
</feature>
<feature type="domain" description="KANL3/Tex30 alpha/beta hydrolase-like" evidence="2">
    <location>
        <begin position="139"/>
        <end position="221"/>
    </location>
</feature>
<accession>A0A9P6LTM7</accession>
<feature type="compositionally biased region" description="Basic and acidic residues" evidence="1">
    <location>
        <begin position="261"/>
        <end position="275"/>
    </location>
</feature>
<dbReference type="OrthoDB" id="6415022at2759"/>
<dbReference type="EMBL" id="JAAAHW010009591">
    <property type="protein sequence ID" value="KAF9938593.1"/>
    <property type="molecule type" value="Genomic_DNA"/>
</dbReference>
<feature type="non-terminal residue" evidence="3">
    <location>
        <position position="1"/>
    </location>
</feature>
<sequence>MTEPTEKEVSIPWSGKTAITVTLTSPPKGTEHSGFGLVLGPGAGFRVSVCTRVIEYLFHPTSGVHPLKGCFLGGHSMGTRVAGTVAAQLASGDSVTSSELAPAKKTSAKGKKSTKTTAAISTTTTDGSAGSSDFPTHYIPGLLLLSYPLHTAEKTKDLRDQILYDIPSSMSTLFISGLKDTMCQPALFVKVFKEMKASPREVVQVMDADHSLGFGSTKPAQAKKEALYTAITEWTTAFMDEVISALSEQGKKGGSGLATKKKAEMEKTADEWTVT</sequence>
<dbReference type="InterPro" id="IPR046879">
    <property type="entry name" value="KANL3/Tex30_Abhydrolase"/>
</dbReference>
<evidence type="ECO:0000256" key="1">
    <source>
        <dbReference type="SAM" id="MobiDB-lite"/>
    </source>
</evidence>
<dbReference type="AlphaFoldDB" id="A0A9P6LTM7"/>
<gene>
    <name evidence="3" type="ORF">BGZ65_012578</name>
</gene>
<reference evidence="3" key="1">
    <citation type="journal article" date="2020" name="Fungal Divers.">
        <title>Resolving the Mortierellaceae phylogeny through synthesis of multi-gene phylogenetics and phylogenomics.</title>
        <authorList>
            <person name="Vandepol N."/>
            <person name="Liber J."/>
            <person name="Desiro A."/>
            <person name="Na H."/>
            <person name="Kennedy M."/>
            <person name="Barry K."/>
            <person name="Grigoriev I.V."/>
            <person name="Miller A.N."/>
            <person name="O'Donnell K."/>
            <person name="Stajich J.E."/>
            <person name="Bonito G."/>
        </authorList>
    </citation>
    <scope>NUCLEOTIDE SEQUENCE</scope>
    <source>
        <strain evidence="3">MES-2147</strain>
    </source>
</reference>
<dbReference type="Pfam" id="PF20408">
    <property type="entry name" value="Abhydrolase_11"/>
    <property type="match status" value="1"/>
</dbReference>
<protein>
    <recommendedName>
        <fullName evidence="2">KANL3/Tex30 alpha/beta hydrolase-like domain-containing protein</fullName>
    </recommendedName>
</protein>
<evidence type="ECO:0000313" key="3">
    <source>
        <dbReference type="EMBL" id="KAF9938593.1"/>
    </source>
</evidence>
<keyword evidence="4" id="KW-1185">Reference proteome</keyword>
<dbReference type="PANTHER" id="PTHR13136:SF11">
    <property type="entry name" value="TESTIS-EXPRESSED PROTEIN 30"/>
    <property type="match status" value="1"/>
</dbReference>
<feature type="region of interest" description="Disordered" evidence="1">
    <location>
        <begin position="99"/>
        <end position="130"/>
    </location>
</feature>
<proteinExistence type="predicted"/>
<name>A0A9P6LTM7_9FUNG</name>
<dbReference type="InterPro" id="IPR029058">
    <property type="entry name" value="AB_hydrolase_fold"/>
</dbReference>
<organism evidence="3 4">
    <name type="scientific">Modicella reniformis</name>
    <dbReference type="NCBI Taxonomy" id="1440133"/>
    <lineage>
        <taxon>Eukaryota</taxon>
        <taxon>Fungi</taxon>
        <taxon>Fungi incertae sedis</taxon>
        <taxon>Mucoromycota</taxon>
        <taxon>Mortierellomycotina</taxon>
        <taxon>Mortierellomycetes</taxon>
        <taxon>Mortierellales</taxon>
        <taxon>Mortierellaceae</taxon>
        <taxon>Modicella</taxon>
    </lineage>
</organism>
<dbReference type="PANTHER" id="PTHR13136">
    <property type="entry name" value="TESTIS DEVELOPMENT PROTEIN PRTD"/>
    <property type="match status" value="1"/>
</dbReference>